<gene>
    <name evidence="1" type="ORF">HDA45_002385</name>
</gene>
<sequence length="108" mass="11664">MIAGEIGKALFDAVGPMLLIGWSEVGPGLLQALAELRKSAERPADSVPLNVKVNEGRRYRTWSAQGLDGDLVERAKQMDARHRELHKRPISAEGLRKALGVGADVPAL</sequence>
<dbReference type="RefSeq" id="WP_246480678.1">
    <property type="nucleotide sequence ID" value="NZ_JACHMX010000001.1"/>
</dbReference>
<name>A0A841B1U5_9PSEU</name>
<keyword evidence="2" id="KW-1185">Reference proteome</keyword>
<organism evidence="1 2">
    <name type="scientific">Amycolatopsis umgeniensis</name>
    <dbReference type="NCBI Taxonomy" id="336628"/>
    <lineage>
        <taxon>Bacteria</taxon>
        <taxon>Bacillati</taxon>
        <taxon>Actinomycetota</taxon>
        <taxon>Actinomycetes</taxon>
        <taxon>Pseudonocardiales</taxon>
        <taxon>Pseudonocardiaceae</taxon>
        <taxon>Amycolatopsis</taxon>
    </lineage>
</organism>
<dbReference type="AlphaFoldDB" id="A0A841B1U5"/>
<dbReference type="Proteomes" id="UP000580861">
    <property type="component" value="Unassembled WGS sequence"/>
</dbReference>
<evidence type="ECO:0000313" key="2">
    <source>
        <dbReference type="Proteomes" id="UP000580861"/>
    </source>
</evidence>
<accession>A0A841B1U5</accession>
<comment type="caution">
    <text evidence="1">The sequence shown here is derived from an EMBL/GenBank/DDBJ whole genome shotgun (WGS) entry which is preliminary data.</text>
</comment>
<evidence type="ECO:0000313" key="1">
    <source>
        <dbReference type="EMBL" id="MBB5852298.1"/>
    </source>
</evidence>
<proteinExistence type="predicted"/>
<protein>
    <submittedName>
        <fullName evidence="1">Uncharacterized protein</fullName>
    </submittedName>
</protein>
<dbReference type="EMBL" id="JACHMX010000001">
    <property type="protein sequence ID" value="MBB5852298.1"/>
    <property type="molecule type" value="Genomic_DNA"/>
</dbReference>
<reference evidence="1 2" key="1">
    <citation type="submission" date="2020-08" db="EMBL/GenBank/DDBJ databases">
        <title>Sequencing the genomes of 1000 actinobacteria strains.</title>
        <authorList>
            <person name="Klenk H.-P."/>
        </authorList>
    </citation>
    <scope>NUCLEOTIDE SEQUENCE [LARGE SCALE GENOMIC DNA]</scope>
    <source>
        <strain evidence="1 2">DSM 45272</strain>
    </source>
</reference>